<organism evidence="3 4">
    <name type="scientific">Coccomyxa viridis</name>
    <dbReference type="NCBI Taxonomy" id="1274662"/>
    <lineage>
        <taxon>Eukaryota</taxon>
        <taxon>Viridiplantae</taxon>
        <taxon>Chlorophyta</taxon>
        <taxon>core chlorophytes</taxon>
        <taxon>Trebouxiophyceae</taxon>
        <taxon>Trebouxiophyceae incertae sedis</taxon>
        <taxon>Coccomyxaceae</taxon>
        <taxon>Coccomyxa</taxon>
    </lineage>
</organism>
<dbReference type="PANTHER" id="PTHR34826:SF2">
    <property type="entry name" value="UPF0590 PROTEIN C409.17C"/>
    <property type="match status" value="1"/>
</dbReference>
<evidence type="ECO:0000256" key="1">
    <source>
        <dbReference type="SAM" id="MobiDB-lite"/>
    </source>
</evidence>
<dbReference type="SMART" id="SM00049">
    <property type="entry name" value="DEP"/>
    <property type="match status" value="1"/>
</dbReference>
<feature type="domain" description="DEP" evidence="2">
    <location>
        <begin position="49"/>
        <end position="123"/>
    </location>
</feature>
<evidence type="ECO:0000313" key="3">
    <source>
        <dbReference type="EMBL" id="CAK0771910.1"/>
    </source>
</evidence>
<gene>
    <name evidence="3" type="ORF">CVIRNUC_003909</name>
</gene>
<dbReference type="InterPro" id="IPR036390">
    <property type="entry name" value="WH_DNA-bd_sf"/>
</dbReference>
<dbReference type="Pfam" id="PF08588">
    <property type="entry name" value="Duc1"/>
    <property type="match status" value="1"/>
</dbReference>
<dbReference type="GO" id="GO:0035556">
    <property type="term" value="P:intracellular signal transduction"/>
    <property type="evidence" value="ECO:0007669"/>
    <property type="project" value="InterPro"/>
</dbReference>
<dbReference type="InterPro" id="IPR013897">
    <property type="entry name" value="Duc1"/>
</dbReference>
<dbReference type="InterPro" id="IPR000591">
    <property type="entry name" value="DEP_dom"/>
</dbReference>
<feature type="compositionally biased region" description="Basic and acidic residues" evidence="1">
    <location>
        <begin position="347"/>
        <end position="387"/>
    </location>
</feature>
<dbReference type="PROSITE" id="PS50186">
    <property type="entry name" value="DEP"/>
    <property type="match status" value="1"/>
</dbReference>
<dbReference type="PANTHER" id="PTHR34826">
    <property type="entry name" value="UPF0590 PROTEIN C409.17C"/>
    <property type="match status" value="1"/>
</dbReference>
<feature type="region of interest" description="Disordered" evidence="1">
    <location>
        <begin position="170"/>
        <end position="207"/>
    </location>
</feature>
<dbReference type="SUPFAM" id="SSF46785">
    <property type="entry name" value="Winged helix' DNA-binding domain"/>
    <property type="match status" value="1"/>
</dbReference>
<evidence type="ECO:0000259" key="2">
    <source>
        <dbReference type="PROSITE" id="PS50186"/>
    </source>
</evidence>
<evidence type="ECO:0000313" key="4">
    <source>
        <dbReference type="Proteomes" id="UP001314263"/>
    </source>
</evidence>
<feature type="region of interest" description="Disordered" evidence="1">
    <location>
        <begin position="129"/>
        <end position="153"/>
    </location>
</feature>
<comment type="caution">
    <text evidence="3">The sequence shown here is derived from an EMBL/GenBank/DDBJ whole genome shotgun (WGS) entry which is preliminary data.</text>
</comment>
<sequence length="689" mass="75612">MLSPYSEGDSEKPGRAASSSAGSSVENGLDEASLKQWSEADLISLAEHMQQELDVRDRIRGFRRYECCFTGKEAVKWLLDNQKASTPEEAVMLGNDMARAGLLHHVSFKRPFQNRKSFYRFLDVGEASEGDDSSSAAHSPLAPDASGASRDPFSSFERLYDGLWARRQAGHDSGSAATPGGAGSAGTGGQGTRAGGHGGGPALRGTNRGTQWSVAAELTHLQRRVADLAAELQEQQEMNKLMLDAQTLQMRNQQELFGLLQSRLERAIRRGTWLAVQLQLVFACMAFLLTFQALQYASQQPQSGWLHALEAAAPYLAASAVAGALLCQPWAIARRKEASDSDAISGSREHEPEHAAASEGAKRDEDKQEPIAELEREERSSLHRPPEHGASVVPSAEHFEGWPDAPLLVRPAPLDYQRVHSDAAGGAVCINDGGRVEFETPLFQGCAVVWVAGLPSAPKGLFEGRRRKTSITIQGRFKRELAFDDVVTGQEFARPAQNLPAKWLVETVLIRLAKRISPSMEIGPLSAPYLLVPVMAMAQVVNVSRFGEEPDPTGSVPEDVRLHDSSLADSEGHPLPATKRKKYMWSAKHRADRCFDTEHVWTFQLYQHFVDMGAYELNMIYKFDLTRNLDGQPLQFMLKDRASGQYLLNLHAWHQKLVADSDTAQVSCDVTGITAKPHEETEAESGHDG</sequence>
<dbReference type="InterPro" id="IPR036388">
    <property type="entry name" value="WH-like_DNA-bd_sf"/>
</dbReference>
<feature type="compositionally biased region" description="Gly residues" evidence="1">
    <location>
        <begin position="180"/>
        <end position="202"/>
    </location>
</feature>
<dbReference type="AlphaFoldDB" id="A0AAV1HZX6"/>
<reference evidence="3 4" key="1">
    <citation type="submission" date="2023-10" db="EMBL/GenBank/DDBJ databases">
        <authorList>
            <person name="Maclean D."/>
            <person name="Macfadyen A."/>
        </authorList>
    </citation>
    <scope>NUCLEOTIDE SEQUENCE [LARGE SCALE GENOMIC DNA]</scope>
</reference>
<keyword evidence="4" id="KW-1185">Reference proteome</keyword>
<proteinExistence type="predicted"/>
<dbReference type="Proteomes" id="UP001314263">
    <property type="component" value="Unassembled WGS sequence"/>
</dbReference>
<dbReference type="Pfam" id="PF00610">
    <property type="entry name" value="DEP"/>
    <property type="match status" value="1"/>
</dbReference>
<dbReference type="CDD" id="cd04371">
    <property type="entry name" value="DEP"/>
    <property type="match status" value="1"/>
</dbReference>
<name>A0AAV1HZX6_9CHLO</name>
<dbReference type="EMBL" id="CAUYUE010000005">
    <property type="protein sequence ID" value="CAK0771910.1"/>
    <property type="molecule type" value="Genomic_DNA"/>
</dbReference>
<protein>
    <recommendedName>
        <fullName evidence="2">DEP domain-containing protein</fullName>
    </recommendedName>
</protein>
<feature type="region of interest" description="Disordered" evidence="1">
    <location>
        <begin position="341"/>
        <end position="392"/>
    </location>
</feature>
<dbReference type="Gene3D" id="1.10.10.10">
    <property type="entry name" value="Winged helix-like DNA-binding domain superfamily/Winged helix DNA-binding domain"/>
    <property type="match status" value="1"/>
</dbReference>
<feature type="region of interest" description="Disordered" evidence="1">
    <location>
        <begin position="1"/>
        <end position="27"/>
    </location>
</feature>
<accession>A0AAV1HZX6</accession>